<evidence type="ECO:0000313" key="2">
    <source>
        <dbReference type="EMBL" id="VDO53416.1"/>
    </source>
</evidence>
<protein>
    <submittedName>
        <fullName evidence="4">Velvet domain-containing protein</fullName>
    </submittedName>
</protein>
<reference evidence="4" key="1">
    <citation type="submission" date="2017-02" db="UniProtKB">
        <authorList>
            <consortium name="WormBaseParasite"/>
        </authorList>
    </citation>
    <scope>IDENTIFICATION</scope>
</reference>
<name>A0A0N4WSU1_HAEPC</name>
<accession>A0A0N4WSU1</accession>
<keyword evidence="3" id="KW-1185">Reference proteome</keyword>
<feature type="region of interest" description="Disordered" evidence="1">
    <location>
        <begin position="1"/>
        <end position="22"/>
    </location>
</feature>
<evidence type="ECO:0000313" key="3">
    <source>
        <dbReference type="Proteomes" id="UP000268014"/>
    </source>
</evidence>
<proteinExistence type="predicted"/>
<evidence type="ECO:0000256" key="1">
    <source>
        <dbReference type="SAM" id="MobiDB-lite"/>
    </source>
</evidence>
<dbReference type="EMBL" id="UZAF01018630">
    <property type="protein sequence ID" value="VDO53416.1"/>
    <property type="molecule type" value="Genomic_DNA"/>
</dbReference>
<reference evidence="2 3" key="2">
    <citation type="submission" date="2018-11" db="EMBL/GenBank/DDBJ databases">
        <authorList>
            <consortium name="Pathogen Informatics"/>
        </authorList>
    </citation>
    <scope>NUCLEOTIDE SEQUENCE [LARGE SCALE GENOMIC DNA]</scope>
    <source>
        <strain evidence="2 3">MHpl1</strain>
    </source>
</reference>
<sequence>MDSSAGLNSSTQVQSGTGLVRNALPRPHLVERLAPNSPGSNPLDHSVWSVYCMNVEKLWTNSADKASPGIIEPGSPNKQDQTVFDNPVQANDLFNVHVSKHHDRFICKREDILMMTDSYTTLILHVAVPIESCYMNVLPSYRVQYYVRDNRKSAGISRDEVAIPEAALGTNEQQVIVNVLR</sequence>
<organism evidence="4">
    <name type="scientific">Haemonchus placei</name>
    <name type="common">Barber's pole worm</name>
    <dbReference type="NCBI Taxonomy" id="6290"/>
    <lineage>
        <taxon>Eukaryota</taxon>
        <taxon>Metazoa</taxon>
        <taxon>Ecdysozoa</taxon>
        <taxon>Nematoda</taxon>
        <taxon>Chromadorea</taxon>
        <taxon>Rhabditida</taxon>
        <taxon>Rhabditina</taxon>
        <taxon>Rhabditomorpha</taxon>
        <taxon>Strongyloidea</taxon>
        <taxon>Trichostrongylidae</taxon>
        <taxon>Haemonchus</taxon>
    </lineage>
</organism>
<dbReference type="AlphaFoldDB" id="A0A0N4WSU1"/>
<gene>
    <name evidence="2" type="ORF">HPLM_LOCUS14614</name>
</gene>
<dbReference type="OrthoDB" id="10516013at2759"/>
<feature type="compositionally biased region" description="Polar residues" evidence="1">
    <location>
        <begin position="1"/>
        <end position="17"/>
    </location>
</feature>
<evidence type="ECO:0000313" key="4">
    <source>
        <dbReference type="WBParaSite" id="HPLM_0001462201-mRNA-1"/>
    </source>
</evidence>
<dbReference type="Proteomes" id="UP000268014">
    <property type="component" value="Unassembled WGS sequence"/>
</dbReference>
<dbReference type="WBParaSite" id="HPLM_0001462201-mRNA-1">
    <property type="protein sequence ID" value="HPLM_0001462201-mRNA-1"/>
    <property type="gene ID" value="HPLM_0001462201"/>
</dbReference>